<name>A0A1F5EW20_9BACT</name>
<dbReference type="Proteomes" id="UP000177390">
    <property type="component" value="Unassembled WGS sequence"/>
</dbReference>
<accession>A0A1F5EW20</accession>
<evidence type="ECO:0000313" key="2">
    <source>
        <dbReference type="Proteomes" id="UP000177390"/>
    </source>
</evidence>
<gene>
    <name evidence="1" type="ORF">A3D09_01075</name>
</gene>
<reference evidence="1 2" key="1">
    <citation type="journal article" date="2016" name="Nat. Commun.">
        <title>Thousands of microbial genomes shed light on interconnected biogeochemical processes in an aquifer system.</title>
        <authorList>
            <person name="Anantharaman K."/>
            <person name="Brown C.T."/>
            <person name="Hug L.A."/>
            <person name="Sharon I."/>
            <person name="Castelle C.J."/>
            <person name="Probst A.J."/>
            <person name="Thomas B.C."/>
            <person name="Singh A."/>
            <person name="Wilkins M.J."/>
            <person name="Karaoz U."/>
            <person name="Brodie E.L."/>
            <person name="Williams K.H."/>
            <person name="Hubbard S.S."/>
            <person name="Banfield J.F."/>
        </authorList>
    </citation>
    <scope>NUCLEOTIDE SEQUENCE [LARGE SCALE GENOMIC DNA]</scope>
</reference>
<organism evidence="1 2">
    <name type="scientific">Candidatus Collierbacteria bacterium RIFCSPHIGHO2_02_FULL_49_10</name>
    <dbReference type="NCBI Taxonomy" id="1817723"/>
    <lineage>
        <taxon>Bacteria</taxon>
        <taxon>Candidatus Collieribacteriota</taxon>
    </lineage>
</organism>
<comment type="caution">
    <text evidence="1">The sequence shown here is derived from an EMBL/GenBank/DDBJ whole genome shotgun (WGS) entry which is preliminary data.</text>
</comment>
<proteinExistence type="predicted"/>
<evidence type="ECO:0000313" key="1">
    <source>
        <dbReference type="EMBL" id="OGD71344.1"/>
    </source>
</evidence>
<protein>
    <submittedName>
        <fullName evidence="1">Uncharacterized protein</fullName>
    </submittedName>
</protein>
<dbReference type="EMBL" id="MFAH01000028">
    <property type="protein sequence ID" value="OGD71344.1"/>
    <property type="molecule type" value="Genomic_DNA"/>
</dbReference>
<dbReference type="AlphaFoldDB" id="A0A1F5EW20"/>
<sequence>MRTEDEKKEFRRRLFVQNYERSRRTMLEAVESGSLARDFGPRYGDRALRQLARQMNADVSELVPGSLHFNPERVAALKSMNEKRLGIESKNGVWLNKTIFGKASIKEKFEEKAVLQLKNFVHSALYEVFAKHIPLPYRITRGLPPVNYQDKFGCDPTTDNCFEWGPWRGNGNEIEARVIVTDPTLPATQEEYLHAAQELTFGNVDGLKFLDPNIGAASGHVTHSSILLDRTLSSAAAEMGADEFGYWADKADKVTADFRRRFVRDLAAPWNRTPLGKEVNNRFRYPMVEYRELGARLINLSLDMERFLYTKDGQLIPGNEALFNIISLQFGRTHLDWVYKILDLMQIPEEDEEEIDFEEIGRRMVEWGKMVLRFYKGKLEENELVTHHTHLDRKIDLVGDEYETYVEVVRLINEDMRSKHSIPTTLINLGELAKVVYDRSLQVCKEILDACFPFDPNIYVKPDIAILKKHGLSPNAFALLVRWASESYMRHRAEKNRFDSSFNLPFGD</sequence>